<protein>
    <submittedName>
        <fullName evidence="1">Uncharacterized protein</fullName>
    </submittedName>
</protein>
<name>A0ACC2PQC7_9HYME</name>
<dbReference type="Proteomes" id="UP001239111">
    <property type="component" value="Chromosome 1"/>
</dbReference>
<gene>
    <name evidence="1" type="ORF">QAD02_020592</name>
</gene>
<evidence type="ECO:0000313" key="1">
    <source>
        <dbReference type="EMBL" id="KAJ8684799.1"/>
    </source>
</evidence>
<comment type="caution">
    <text evidence="1">The sequence shown here is derived from an EMBL/GenBank/DDBJ whole genome shotgun (WGS) entry which is preliminary data.</text>
</comment>
<proteinExistence type="predicted"/>
<reference evidence="1" key="1">
    <citation type="submission" date="2023-04" db="EMBL/GenBank/DDBJ databases">
        <title>A chromosome-level genome assembly of the parasitoid wasp Eretmocerus hayati.</title>
        <authorList>
            <person name="Zhong Y."/>
            <person name="Liu S."/>
            <person name="Liu Y."/>
        </authorList>
    </citation>
    <scope>NUCLEOTIDE SEQUENCE</scope>
    <source>
        <strain evidence="1">ZJU_SS_LIU_2023</strain>
    </source>
</reference>
<organism evidence="1 2">
    <name type="scientific">Eretmocerus hayati</name>
    <dbReference type="NCBI Taxonomy" id="131215"/>
    <lineage>
        <taxon>Eukaryota</taxon>
        <taxon>Metazoa</taxon>
        <taxon>Ecdysozoa</taxon>
        <taxon>Arthropoda</taxon>
        <taxon>Hexapoda</taxon>
        <taxon>Insecta</taxon>
        <taxon>Pterygota</taxon>
        <taxon>Neoptera</taxon>
        <taxon>Endopterygota</taxon>
        <taxon>Hymenoptera</taxon>
        <taxon>Apocrita</taxon>
        <taxon>Proctotrupomorpha</taxon>
        <taxon>Chalcidoidea</taxon>
        <taxon>Aphelinidae</taxon>
        <taxon>Aphelininae</taxon>
        <taxon>Eretmocerus</taxon>
    </lineage>
</organism>
<evidence type="ECO:0000313" key="2">
    <source>
        <dbReference type="Proteomes" id="UP001239111"/>
    </source>
</evidence>
<keyword evidence="2" id="KW-1185">Reference proteome</keyword>
<dbReference type="EMBL" id="CM056741">
    <property type="protein sequence ID" value="KAJ8684799.1"/>
    <property type="molecule type" value="Genomic_DNA"/>
</dbReference>
<accession>A0ACC2PQC7</accession>
<sequence>MSDFHLSSDGSDFLGFEPERLGEDSSDMSDGSDLAESEESSCDSDGGDQGASVSSYDYGENRFKWAKALPERRGRPLAQNIVREAAGLKGAAKNLTDKSPLSLWSLFMNDVMLEDIVVNTNVQISLKRMEYKDISNP</sequence>